<feature type="transmembrane region" description="Helical" evidence="1">
    <location>
        <begin position="12"/>
        <end position="32"/>
    </location>
</feature>
<dbReference type="InterPro" id="IPR045584">
    <property type="entry name" value="Pilin-like"/>
</dbReference>
<evidence type="ECO:0000313" key="2">
    <source>
        <dbReference type="EMBL" id="QPG06505.1"/>
    </source>
</evidence>
<dbReference type="InterPro" id="IPR012902">
    <property type="entry name" value="N_methyl_site"/>
</dbReference>
<organism evidence="2 3">
    <name type="scientific">Salinimonas marina</name>
    <dbReference type="NCBI Taxonomy" id="2785918"/>
    <lineage>
        <taxon>Bacteria</taxon>
        <taxon>Pseudomonadati</taxon>
        <taxon>Pseudomonadota</taxon>
        <taxon>Gammaproteobacteria</taxon>
        <taxon>Alteromonadales</taxon>
        <taxon>Alteromonadaceae</taxon>
        <taxon>Alteromonas/Salinimonas group</taxon>
        <taxon>Salinimonas</taxon>
    </lineage>
</organism>
<dbReference type="SUPFAM" id="SSF54523">
    <property type="entry name" value="Pili subunits"/>
    <property type="match status" value="1"/>
</dbReference>
<dbReference type="KEGG" id="smaa:IT774_04860"/>
<evidence type="ECO:0000313" key="3">
    <source>
        <dbReference type="Proteomes" id="UP000595095"/>
    </source>
</evidence>
<evidence type="ECO:0000256" key="1">
    <source>
        <dbReference type="SAM" id="Phobius"/>
    </source>
</evidence>
<keyword evidence="1" id="KW-0812">Transmembrane</keyword>
<dbReference type="Gene3D" id="3.55.40.10">
    <property type="entry name" value="minor pseudopilin epsh domain"/>
    <property type="match status" value="1"/>
</dbReference>
<dbReference type="Proteomes" id="UP000595095">
    <property type="component" value="Chromosome"/>
</dbReference>
<dbReference type="AlphaFoldDB" id="A0A7S9E004"/>
<dbReference type="NCBIfam" id="TIGR02532">
    <property type="entry name" value="IV_pilin_GFxxxE"/>
    <property type="match status" value="1"/>
</dbReference>
<reference evidence="2 3" key="1">
    <citation type="submission" date="2020-11" db="EMBL/GenBank/DDBJ databases">
        <title>Complete genome sequence for Salinimonas sp. strain G2-b.</title>
        <authorList>
            <person name="Park S.-J."/>
        </authorList>
    </citation>
    <scope>NUCLEOTIDE SEQUENCE [LARGE SCALE GENOMIC DNA]</scope>
    <source>
        <strain evidence="2 3">G2-b</strain>
    </source>
</reference>
<protein>
    <submittedName>
        <fullName evidence="2">Prepilin-type N-terminal cleavage/methylation domain-containing protein</fullName>
    </submittedName>
</protein>
<proteinExistence type="predicted"/>
<sequence length="176" mass="18990">MPENRKCSAAGFSLPELLITLMVLVLITQLAMPPLTRWQQENALRTQAQRLSLFLRDAQQLAITLNKPVYVISRAGNGPACLVIAYAANCPCTTQAPCSVRHSQEAQLFRGRVALLGSTYTPVKPLLFQALSGLSFGHAGSFVIGNGSMQIKLILNNLGRIRLCTPADPVTAIVSC</sequence>
<dbReference type="RefSeq" id="WP_195811581.1">
    <property type="nucleotide sequence ID" value="NZ_CP064795.1"/>
</dbReference>
<keyword evidence="1" id="KW-0472">Membrane</keyword>
<keyword evidence="1" id="KW-1133">Transmembrane helix</keyword>
<dbReference type="EMBL" id="CP064795">
    <property type="protein sequence ID" value="QPG06505.1"/>
    <property type="molecule type" value="Genomic_DNA"/>
</dbReference>
<accession>A0A7S9E004</accession>
<name>A0A7S9E004_9ALTE</name>
<gene>
    <name evidence="2" type="ORF">IT774_04860</name>
</gene>
<keyword evidence="3" id="KW-1185">Reference proteome</keyword>